<dbReference type="Proteomes" id="UP000609121">
    <property type="component" value="Unassembled WGS sequence"/>
</dbReference>
<keyword evidence="1" id="KW-1133">Transmembrane helix</keyword>
<keyword evidence="1" id="KW-0812">Transmembrane</keyword>
<keyword evidence="1" id="KW-0472">Membrane</keyword>
<dbReference type="RefSeq" id="WP_193179259.1">
    <property type="nucleotide sequence ID" value="NZ_JACVXA010000005.1"/>
</dbReference>
<evidence type="ECO:0000256" key="2">
    <source>
        <dbReference type="SAM" id="SignalP"/>
    </source>
</evidence>
<sequence>MRFLPTLVAAGSLMGALPAAAATLTVATDNSGGFVSQDGIAAYNSSGATLAGATVTATFADGTSESGTIAAFGRNTGALYGSGFELVQTGTTYSNAFALFNDYTSALVTLSIDLVPASAVFDLDFGGATGTDGSNLGRTLIQSDSSGSEDGSGLTGDVVATYAGRVSVGSAAAVGDLYTSLVLDLSGTLDGGLASGGEWYFIADTDTLKTAGDLAPVPLPAGVLTLGAALAGLGLLRRRKG</sequence>
<dbReference type="EMBL" id="JACVXA010000005">
    <property type="protein sequence ID" value="MBE3637071.1"/>
    <property type="molecule type" value="Genomic_DNA"/>
</dbReference>
<proteinExistence type="predicted"/>
<keyword evidence="4" id="KW-1185">Reference proteome</keyword>
<feature type="transmembrane region" description="Helical" evidence="1">
    <location>
        <begin position="217"/>
        <end position="236"/>
    </location>
</feature>
<reference evidence="3" key="1">
    <citation type="submission" date="2020-09" db="EMBL/GenBank/DDBJ databases">
        <title>A novel bacterium of genus Mangrovicoccus, isolated from South China Sea.</title>
        <authorList>
            <person name="Huang H."/>
            <person name="Mo K."/>
            <person name="Hu Y."/>
        </authorList>
    </citation>
    <scope>NUCLEOTIDE SEQUENCE</scope>
    <source>
        <strain evidence="3">HB182678</strain>
    </source>
</reference>
<evidence type="ECO:0000256" key="1">
    <source>
        <dbReference type="SAM" id="Phobius"/>
    </source>
</evidence>
<evidence type="ECO:0000313" key="4">
    <source>
        <dbReference type="Proteomes" id="UP000609121"/>
    </source>
</evidence>
<name>A0A8J6YWH8_9RHOB</name>
<feature type="chain" id="PRO_5035225122" evidence="2">
    <location>
        <begin position="22"/>
        <end position="241"/>
    </location>
</feature>
<gene>
    <name evidence="3" type="ORF">ICN82_02480</name>
</gene>
<accession>A0A8J6YWH8</accession>
<protein>
    <submittedName>
        <fullName evidence="3">VPLPA-CTERM sorting domain-containing protein</fullName>
    </submittedName>
</protein>
<comment type="caution">
    <text evidence="3">The sequence shown here is derived from an EMBL/GenBank/DDBJ whole genome shotgun (WGS) entry which is preliminary data.</text>
</comment>
<feature type="signal peptide" evidence="2">
    <location>
        <begin position="1"/>
        <end position="21"/>
    </location>
</feature>
<keyword evidence="2" id="KW-0732">Signal</keyword>
<dbReference type="InterPro" id="IPR022472">
    <property type="entry name" value="VPLPA-CTERM"/>
</dbReference>
<dbReference type="NCBIfam" id="TIGR03370">
    <property type="entry name" value="VPLPA-CTERM"/>
    <property type="match status" value="1"/>
</dbReference>
<organism evidence="3 4">
    <name type="scientific">Mangrovicoccus algicola</name>
    <dbReference type="NCBI Taxonomy" id="2771008"/>
    <lineage>
        <taxon>Bacteria</taxon>
        <taxon>Pseudomonadati</taxon>
        <taxon>Pseudomonadota</taxon>
        <taxon>Alphaproteobacteria</taxon>
        <taxon>Rhodobacterales</taxon>
        <taxon>Paracoccaceae</taxon>
        <taxon>Mangrovicoccus</taxon>
    </lineage>
</organism>
<dbReference type="AlphaFoldDB" id="A0A8J6YWH8"/>
<evidence type="ECO:0000313" key="3">
    <source>
        <dbReference type="EMBL" id="MBE3637071.1"/>
    </source>
</evidence>